<dbReference type="NCBIfam" id="NF003842">
    <property type="entry name" value="PRK05421.1-4"/>
    <property type="match status" value="1"/>
</dbReference>
<accession>A0A379ZJ73</accession>
<dbReference type="Proteomes" id="UP000254069">
    <property type="component" value="Unassembled WGS sequence"/>
</dbReference>
<dbReference type="EMBL" id="UGYO01000001">
    <property type="protein sequence ID" value="SUI63100.1"/>
    <property type="molecule type" value="Genomic_DNA"/>
</dbReference>
<dbReference type="GO" id="GO:0003824">
    <property type="term" value="F:catalytic activity"/>
    <property type="evidence" value="ECO:0007669"/>
    <property type="project" value="InterPro"/>
</dbReference>
<dbReference type="NCBIfam" id="NF003840">
    <property type="entry name" value="PRK05421.1-2"/>
    <property type="match status" value="1"/>
</dbReference>
<evidence type="ECO:0000313" key="2">
    <source>
        <dbReference type="EMBL" id="SUI63100.1"/>
    </source>
</evidence>
<dbReference type="InterPro" id="IPR005135">
    <property type="entry name" value="Endo/exonuclease/phosphatase"/>
</dbReference>
<evidence type="ECO:0000259" key="1">
    <source>
        <dbReference type="Pfam" id="PF03372"/>
    </source>
</evidence>
<sequence>MKLKWLLIFPLLSLLVILGGWHWVFTVPANVQLQSDRVDSNIGAACIQTPTAKALDKNGEFGVLIWNIQKQQNGLWRSRLDDFTTGRQLVLLQEASLDPGMYLYLSAAQWFWRFANAFSVLDTPAGVMNLSRSAPLSSCGYRTLEPWLRLPKTALVAEYPLSDGTLLTVVNVHGINFSVGIEEYRQQLKSLTEALAEERVVGPIILAGDFNTWSEERSILLAAFASSLGLNEAHFGEDNRVRVLGYPLDHLFYRGLKPKELYVPETDVSDHNPMVASFVIAER</sequence>
<feature type="domain" description="Endonuclease/exonuclease/phosphatase" evidence="1">
    <location>
        <begin position="66"/>
        <end position="271"/>
    </location>
</feature>
<dbReference type="RefSeq" id="WP_107353461.1">
    <property type="nucleotide sequence ID" value="NZ_CP032664.1"/>
</dbReference>
<proteinExistence type="predicted"/>
<protein>
    <submittedName>
        <fullName evidence="2">Uncharacterized protein conserved in bacteria</fullName>
    </submittedName>
</protein>
<dbReference type="SUPFAM" id="SSF56219">
    <property type="entry name" value="DNase I-like"/>
    <property type="match status" value="1"/>
</dbReference>
<dbReference type="AlphaFoldDB" id="A0A379ZJ73"/>
<organism evidence="2 3">
    <name type="scientific">Shewanella algae</name>
    <dbReference type="NCBI Taxonomy" id="38313"/>
    <lineage>
        <taxon>Bacteria</taxon>
        <taxon>Pseudomonadati</taxon>
        <taxon>Pseudomonadota</taxon>
        <taxon>Gammaproteobacteria</taxon>
        <taxon>Alteromonadales</taxon>
        <taxon>Shewanellaceae</taxon>
        <taxon>Shewanella</taxon>
    </lineage>
</organism>
<keyword evidence="3" id="KW-1185">Reference proteome</keyword>
<dbReference type="Gene3D" id="3.60.10.10">
    <property type="entry name" value="Endonuclease/exonuclease/phosphatase"/>
    <property type="match status" value="1"/>
</dbReference>
<name>A0A379ZJ73_9GAMM</name>
<evidence type="ECO:0000313" key="3">
    <source>
        <dbReference type="Proteomes" id="UP000254069"/>
    </source>
</evidence>
<gene>
    <name evidence="2" type="ORF">NCTC10738_01663</name>
</gene>
<dbReference type="Pfam" id="PF03372">
    <property type="entry name" value="Exo_endo_phos"/>
    <property type="match status" value="1"/>
</dbReference>
<reference evidence="2 3" key="1">
    <citation type="submission" date="2018-06" db="EMBL/GenBank/DDBJ databases">
        <authorList>
            <consortium name="Pathogen Informatics"/>
            <person name="Doyle S."/>
        </authorList>
    </citation>
    <scope>NUCLEOTIDE SEQUENCE [LARGE SCALE GENOMIC DNA]</scope>
    <source>
        <strain evidence="2 3">NCTC10738</strain>
    </source>
</reference>
<dbReference type="InterPro" id="IPR036691">
    <property type="entry name" value="Endo/exonu/phosph_ase_sf"/>
</dbReference>